<feature type="transmembrane region" description="Helical" evidence="8">
    <location>
        <begin position="154"/>
        <end position="174"/>
    </location>
</feature>
<evidence type="ECO:0000259" key="9">
    <source>
        <dbReference type="PROSITE" id="PS50928"/>
    </source>
</evidence>
<evidence type="ECO:0000256" key="2">
    <source>
        <dbReference type="ARBA" id="ARBA00022448"/>
    </source>
</evidence>
<dbReference type="OrthoDB" id="9805999at2"/>
<comment type="caution">
    <text evidence="10">The sequence shown here is derived from an EMBL/GenBank/DDBJ whole genome shotgun (WGS) entry which is preliminary data.</text>
</comment>
<reference evidence="10 11" key="1">
    <citation type="journal article" date="2015" name="Genome Announc.">
        <title>Expanding the biotechnology potential of lactobacilli through comparative genomics of 213 strains and associated genera.</title>
        <authorList>
            <person name="Sun Z."/>
            <person name="Harris H.M."/>
            <person name="McCann A."/>
            <person name="Guo C."/>
            <person name="Argimon S."/>
            <person name="Zhang W."/>
            <person name="Yang X."/>
            <person name="Jeffery I.B."/>
            <person name="Cooney J.C."/>
            <person name="Kagawa T.F."/>
            <person name="Liu W."/>
            <person name="Song Y."/>
            <person name="Salvetti E."/>
            <person name="Wrobel A."/>
            <person name="Rasinkangas P."/>
            <person name="Parkhill J."/>
            <person name="Rea M.C."/>
            <person name="O'Sullivan O."/>
            <person name="Ritari J."/>
            <person name="Douillard F.P."/>
            <person name="Paul Ross R."/>
            <person name="Yang R."/>
            <person name="Briner A.E."/>
            <person name="Felis G.E."/>
            <person name="de Vos W.M."/>
            <person name="Barrangou R."/>
            <person name="Klaenhammer T.R."/>
            <person name="Caufield P.W."/>
            <person name="Cui Y."/>
            <person name="Zhang H."/>
            <person name="O'Toole P.W."/>
        </authorList>
    </citation>
    <scope>NUCLEOTIDE SEQUENCE [LARGE SCALE GENOMIC DNA]</scope>
    <source>
        <strain evidence="10 11">DSM 20003</strain>
    </source>
</reference>
<dbReference type="InterPro" id="IPR035906">
    <property type="entry name" value="MetI-like_sf"/>
</dbReference>
<dbReference type="PANTHER" id="PTHR30614">
    <property type="entry name" value="MEMBRANE COMPONENT OF AMINO ACID ABC TRANSPORTER"/>
    <property type="match status" value="1"/>
</dbReference>
<dbReference type="NCBIfam" id="TIGR01726">
    <property type="entry name" value="HEQRo_perm_3TM"/>
    <property type="match status" value="1"/>
</dbReference>
<proteinExistence type="inferred from homology"/>
<dbReference type="PANTHER" id="PTHR30614:SF0">
    <property type="entry name" value="L-CYSTINE TRANSPORT SYSTEM PERMEASE PROTEIN TCYL"/>
    <property type="match status" value="1"/>
</dbReference>
<gene>
    <name evidence="10" type="ORF">FC07_GL000038</name>
</gene>
<evidence type="ECO:0000256" key="5">
    <source>
        <dbReference type="ARBA" id="ARBA00022970"/>
    </source>
</evidence>
<keyword evidence="7 8" id="KW-0472">Membrane</keyword>
<dbReference type="CDD" id="cd06261">
    <property type="entry name" value="TM_PBP2"/>
    <property type="match status" value="1"/>
</dbReference>
<feature type="transmembrane region" description="Helical" evidence="8">
    <location>
        <begin position="87"/>
        <end position="106"/>
    </location>
</feature>
<evidence type="ECO:0000256" key="8">
    <source>
        <dbReference type="RuleBase" id="RU363032"/>
    </source>
</evidence>
<sequence>MKLSKVITSLLQGLPTTLILLVLSFIFASLIGLGLAWLYLRKNILASGVAKGYLGLVRGTPPLLMLLLAYYGLPKLFQLVGININDWAKLIFGIAGLSIGWSAYLAEAFRSAYLSVDRGQYEAALAVGMDDKRAFQRILMPQTFLIALPNIENLLIGLVKATSLVYVIGIVDMYSAATDLSNQNQGVYQLEIFVILALIYWIVVLIIEWGFRHFRKHYQYVTV</sequence>
<dbReference type="Proteomes" id="UP000051461">
    <property type="component" value="Unassembled WGS sequence"/>
</dbReference>
<dbReference type="GO" id="GO:0006865">
    <property type="term" value="P:amino acid transport"/>
    <property type="evidence" value="ECO:0007669"/>
    <property type="project" value="UniProtKB-KW"/>
</dbReference>
<evidence type="ECO:0000256" key="3">
    <source>
        <dbReference type="ARBA" id="ARBA00022475"/>
    </source>
</evidence>
<dbReference type="InterPro" id="IPR043429">
    <property type="entry name" value="ArtM/GltK/GlnP/TcyL/YhdX-like"/>
</dbReference>
<keyword evidence="5" id="KW-0029">Amino-acid transport</keyword>
<dbReference type="Pfam" id="PF00528">
    <property type="entry name" value="BPD_transp_1"/>
    <property type="match status" value="1"/>
</dbReference>
<dbReference type="Gene3D" id="1.10.3720.10">
    <property type="entry name" value="MetI-like"/>
    <property type="match status" value="1"/>
</dbReference>
<dbReference type="SUPFAM" id="SSF161098">
    <property type="entry name" value="MetI-like"/>
    <property type="match status" value="1"/>
</dbReference>
<dbReference type="PROSITE" id="PS50928">
    <property type="entry name" value="ABC_TM1"/>
    <property type="match status" value="1"/>
</dbReference>
<comment type="similarity">
    <text evidence="8">Belongs to the binding-protein-dependent transport system permease family.</text>
</comment>
<feature type="transmembrane region" description="Helical" evidence="8">
    <location>
        <begin position="52"/>
        <end position="72"/>
    </location>
</feature>
<dbReference type="InterPro" id="IPR000515">
    <property type="entry name" value="MetI-like"/>
</dbReference>
<feature type="transmembrane region" description="Helical" evidence="8">
    <location>
        <begin position="18"/>
        <end position="40"/>
    </location>
</feature>
<feature type="domain" description="ABC transmembrane type-1" evidence="9">
    <location>
        <begin position="14"/>
        <end position="211"/>
    </location>
</feature>
<evidence type="ECO:0000256" key="4">
    <source>
        <dbReference type="ARBA" id="ARBA00022692"/>
    </source>
</evidence>
<keyword evidence="3" id="KW-1003">Cell membrane</keyword>
<dbReference type="STRING" id="1423726.FC07_GL000038"/>
<protein>
    <submittedName>
        <fullName evidence="10">Amino acid ABC superfamily ATP binding cassette transporter, membrane protein</fullName>
    </submittedName>
</protein>
<evidence type="ECO:0000313" key="10">
    <source>
        <dbReference type="EMBL" id="KRK40629.1"/>
    </source>
</evidence>
<comment type="subcellular location">
    <subcellularLocation>
        <location evidence="1 8">Cell membrane</location>
        <topology evidence="1 8">Multi-pass membrane protein</topology>
    </subcellularLocation>
</comment>
<dbReference type="AlphaFoldDB" id="A0A0R1H2I3"/>
<dbReference type="RefSeq" id="WP_057903438.1">
    <property type="nucleotide sequence ID" value="NZ_AZDA01000007.1"/>
</dbReference>
<dbReference type="GO" id="GO:0022857">
    <property type="term" value="F:transmembrane transporter activity"/>
    <property type="evidence" value="ECO:0007669"/>
    <property type="project" value="InterPro"/>
</dbReference>
<keyword evidence="11" id="KW-1185">Reference proteome</keyword>
<evidence type="ECO:0000256" key="7">
    <source>
        <dbReference type="ARBA" id="ARBA00023136"/>
    </source>
</evidence>
<dbReference type="PATRIC" id="fig|1423726.3.peg.40"/>
<keyword evidence="4 8" id="KW-0812">Transmembrane</keyword>
<evidence type="ECO:0000313" key="11">
    <source>
        <dbReference type="Proteomes" id="UP000051461"/>
    </source>
</evidence>
<accession>A0A0R1H2I3</accession>
<dbReference type="EMBL" id="AZDA01000007">
    <property type="protein sequence ID" value="KRK40629.1"/>
    <property type="molecule type" value="Genomic_DNA"/>
</dbReference>
<keyword evidence="2 8" id="KW-0813">Transport</keyword>
<dbReference type="InterPro" id="IPR010065">
    <property type="entry name" value="AA_ABC_transptr_permease_3TM"/>
</dbReference>
<dbReference type="GO" id="GO:0043190">
    <property type="term" value="C:ATP-binding cassette (ABC) transporter complex"/>
    <property type="evidence" value="ECO:0007669"/>
    <property type="project" value="InterPro"/>
</dbReference>
<feature type="transmembrane region" description="Helical" evidence="8">
    <location>
        <begin position="186"/>
        <end position="207"/>
    </location>
</feature>
<name>A0A0R1H2I3_9LACO</name>
<keyword evidence="6 8" id="KW-1133">Transmembrane helix</keyword>
<evidence type="ECO:0000256" key="6">
    <source>
        <dbReference type="ARBA" id="ARBA00022989"/>
    </source>
</evidence>
<evidence type="ECO:0000256" key="1">
    <source>
        <dbReference type="ARBA" id="ARBA00004651"/>
    </source>
</evidence>
<organism evidence="10 11">
    <name type="scientific">Loigolactobacillus bifermentans DSM 20003</name>
    <dbReference type="NCBI Taxonomy" id="1423726"/>
    <lineage>
        <taxon>Bacteria</taxon>
        <taxon>Bacillati</taxon>
        <taxon>Bacillota</taxon>
        <taxon>Bacilli</taxon>
        <taxon>Lactobacillales</taxon>
        <taxon>Lactobacillaceae</taxon>
        <taxon>Loigolactobacillus</taxon>
    </lineage>
</organism>